<dbReference type="EMBL" id="JAGIYQ010000013">
    <property type="protein sequence ID" value="MBP0726668.1"/>
    <property type="molecule type" value="Genomic_DNA"/>
</dbReference>
<reference evidence="3" key="1">
    <citation type="submission" date="2021-04" db="EMBL/GenBank/DDBJ databases">
        <title>Genome seq and assembly of Bacillus sp.</title>
        <authorList>
            <person name="Chhetri G."/>
        </authorList>
    </citation>
    <scope>NUCLEOTIDE SEQUENCE</scope>
    <source>
        <strain evidence="3">RG28</strain>
    </source>
</reference>
<evidence type="ECO:0000313" key="3">
    <source>
        <dbReference type="EMBL" id="MBP0726668.1"/>
    </source>
</evidence>
<dbReference type="Gene3D" id="3.40.50.1000">
    <property type="entry name" value="HAD superfamily/HAD-like"/>
    <property type="match status" value="1"/>
</dbReference>
<dbReference type="Proteomes" id="UP000682134">
    <property type="component" value="Unassembled WGS sequence"/>
</dbReference>
<dbReference type="SUPFAM" id="SSF56784">
    <property type="entry name" value="HAD-like"/>
    <property type="match status" value="1"/>
</dbReference>
<evidence type="ECO:0000313" key="4">
    <source>
        <dbReference type="Proteomes" id="UP000682134"/>
    </source>
</evidence>
<dbReference type="SFLD" id="SFLDG01129">
    <property type="entry name" value="C1.5:_HAD__Beta-PGM__Phosphata"/>
    <property type="match status" value="1"/>
</dbReference>
<dbReference type="SFLD" id="SFLDS00003">
    <property type="entry name" value="Haloacid_Dehalogenase"/>
    <property type="match status" value="1"/>
</dbReference>
<gene>
    <name evidence="3" type="ORF">J5Y03_16035</name>
</gene>
<dbReference type="InterPro" id="IPR023198">
    <property type="entry name" value="PGP-like_dom2"/>
</dbReference>
<dbReference type="Pfam" id="PF00702">
    <property type="entry name" value="Hydrolase"/>
    <property type="match status" value="1"/>
</dbReference>
<accession>A0A940NSD7</accession>
<comment type="caution">
    <text evidence="3">The sequence shown here is derived from an EMBL/GenBank/DDBJ whole genome shotgun (WGS) entry which is preliminary data.</text>
</comment>
<protein>
    <submittedName>
        <fullName evidence="3">HAD hydrolase-like protein</fullName>
    </submittedName>
</protein>
<organism evidence="3 4">
    <name type="scientific">Gottfriedia endophytica</name>
    <dbReference type="NCBI Taxonomy" id="2820819"/>
    <lineage>
        <taxon>Bacteria</taxon>
        <taxon>Bacillati</taxon>
        <taxon>Bacillota</taxon>
        <taxon>Bacilli</taxon>
        <taxon>Bacillales</taxon>
        <taxon>Bacillaceae</taxon>
        <taxon>Gottfriedia</taxon>
    </lineage>
</organism>
<dbReference type="PANTHER" id="PTHR43434:SF1">
    <property type="entry name" value="PHOSPHOGLYCOLATE PHOSPHATASE"/>
    <property type="match status" value="1"/>
</dbReference>
<dbReference type="Gene3D" id="1.10.150.240">
    <property type="entry name" value="Putative phosphatase, domain 2"/>
    <property type="match status" value="1"/>
</dbReference>
<name>A0A940NSD7_9BACI</name>
<dbReference type="GO" id="GO:0005829">
    <property type="term" value="C:cytosol"/>
    <property type="evidence" value="ECO:0007669"/>
    <property type="project" value="TreeGrafter"/>
</dbReference>
<dbReference type="InterPro" id="IPR036412">
    <property type="entry name" value="HAD-like_sf"/>
</dbReference>
<keyword evidence="4" id="KW-1185">Reference proteome</keyword>
<dbReference type="AlphaFoldDB" id="A0A940NSD7"/>
<dbReference type="PANTHER" id="PTHR43434">
    <property type="entry name" value="PHOSPHOGLYCOLATE PHOSPHATASE"/>
    <property type="match status" value="1"/>
</dbReference>
<keyword evidence="1 3" id="KW-0378">Hydrolase</keyword>
<proteinExistence type="predicted"/>
<dbReference type="InterPro" id="IPR023214">
    <property type="entry name" value="HAD_sf"/>
</dbReference>
<evidence type="ECO:0000256" key="1">
    <source>
        <dbReference type="ARBA" id="ARBA00022801"/>
    </source>
</evidence>
<dbReference type="RefSeq" id="WP_209407010.1">
    <property type="nucleotide sequence ID" value="NZ_JAGIYQ010000013.1"/>
</dbReference>
<dbReference type="GO" id="GO:0008967">
    <property type="term" value="F:phosphoglycolate phosphatase activity"/>
    <property type="evidence" value="ECO:0007669"/>
    <property type="project" value="TreeGrafter"/>
</dbReference>
<sequence>MYNAIIFDMDGTLFQTNTILEPSLIDTFDKLRDKGIWNGSTPLEKYQQIMGVTLPVVWETLLPDTTIEIREYANELFHERLIENIKLGKGALYPNVIKTLDTLKEIGIPMYIASNGLIKYLDAIVLYFGLKKWISETFSIQQINSLDKSDLVKMIIEKNGIKIGAVVGDRLSDIMAAKTNGLTAIGCHFDFAKEEELKEADIVIHNFDELRDFCVQYKR</sequence>
<keyword evidence="2" id="KW-0460">Magnesium</keyword>
<dbReference type="GO" id="GO:0006281">
    <property type="term" value="P:DNA repair"/>
    <property type="evidence" value="ECO:0007669"/>
    <property type="project" value="TreeGrafter"/>
</dbReference>
<evidence type="ECO:0000256" key="2">
    <source>
        <dbReference type="ARBA" id="ARBA00022842"/>
    </source>
</evidence>
<dbReference type="InterPro" id="IPR050155">
    <property type="entry name" value="HAD-like_hydrolase_sf"/>
</dbReference>